<accession>A0ABS8F061</accession>
<dbReference type="EMBL" id="JAJEQE010000053">
    <property type="protein sequence ID" value="MCC2150027.1"/>
    <property type="molecule type" value="Genomic_DNA"/>
</dbReference>
<evidence type="ECO:0000313" key="1">
    <source>
        <dbReference type="EMBL" id="MCC2150027.1"/>
    </source>
</evidence>
<organism evidence="1 2">
    <name type="scientific">Hominisplanchenecus faecis</name>
    <dbReference type="NCBI Taxonomy" id="2885351"/>
    <lineage>
        <taxon>Bacteria</taxon>
        <taxon>Bacillati</taxon>
        <taxon>Bacillota</taxon>
        <taxon>Clostridia</taxon>
        <taxon>Lachnospirales</taxon>
        <taxon>Lachnospiraceae</taxon>
        <taxon>Hominisplanchenecus</taxon>
    </lineage>
</organism>
<evidence type="ECO:0000313" key="2">
    <source>
        <dbReference type="Proteomes" id="UP001299235"/>
    </source>
</evidence>
<dbReference type="Proteomes" id="UP001299235">
    <property type="component" value="Unassembled WGS sequence"/>
</dbReference>
<proteinExistence type="predicted"/>
<protein>
    <submittedName>
        <fullName evidence="1">Uncharacterized protein</fullName>
    </submittedName>
</protein>
<gene>
    <name evidence="1" type="ORF">LKD42_12385</name>
</gene>
<name>A0ABS8F061_9FIRM</name>
<sequence length="111" mass="13041">MAGNNLKLTFAVARCDECKAENKLYEILRILQWRCADNMASALAYDKETEQILVDKDALMRAIQYANPGQAYRDIRLVTHEEYRARRDNWKSDCTCDDEKIRHEREADLLQ</sequence>
<reference evidence="1 2" key="1">
    <citation type="submission" date="2021-10" db="EMBL/GenBank/DDBJ databases">
        <title>Anaerobic single-cell dispensing facilitates the cultivation of human gut bacteria.</title>
        <authorList>
            <person name="Afrizal A."/>
        </authorList>
    </citation>
    <scope>NUCLEOTIDE SEQUENCE [LARGE SCALE GENOMIC DNA]</scope>
    <source>
        <strain evidence="1 2">CLA-AA-H246</strain>
    </source>
</reference>
<keyword evidence="2" id="KW-1185">Reference proteome</keyword>
<comment type="caution">
    <text evidence="1">The sequence shown here is derived from an EMBL/GenBank/DDBJ whole genome shotgun (WGS) entry which is preliminary data.</text>
</comment>
<dbReference type="RefSeq" id="WP_248835887.1">
    <property type="nucleotide sequence ID" value="NZ_JAJEQE010000053.1"/>
</dbReference>